<dbReference type="Pfam" id="PF01755">
    <property type="entry name" value="Glyco_transf_25"/>
    <property type="match status" value="1"/>
</dbReference>
<dbReference type="InterPro" id="IPR002654">
    <property type="entry name" value="Glyco_trans_25"/>
</dbReference>
<dbReference type="CDD" id="cd06532">
    <property type="entry name" value="Glyco_transf_25"/>
    <property type="match status" value="1"/>
</dbReference>
<gene>
    <name evidence="2" type="ORF">B0F87_1187</name>
</gene>
<reference evidence="2 3" key="1">
    <citation type="submission" date="2018-02" db="EMBL/GenBank/DDBJ databases">
        <title>Subsurface microbial communities from deep shales in Ohio and West Virginia, USA.</title>
        <authorList>
            <person name="Wrighton K."/>
        </authorList>
    </citation>
    <scope>NUCLEOTIDE SEQUENCE [LARGE SCALE GENOMIC DNA]</scope>
    <source>
        <strain evidence="2 3">OWC-DMM</strain>
    </source>
</reference>
<evidence type="ECO:0000259" key="1">
    <source>
        <dbReference type="Pfam" id="PF01755"/>
    </source>
</evidence>
<dbReference type="GO" id="GO:0016740">
    <property type="term" value="F:transferase activity"/>
    <property type="evidence" value="ECO:0007669"/>
    <property type="project" value="UniProtKB-KW"/>
</dbReference>
<dbReference type="RefSeq" id="WP_104430420.1">
    <property type="nucleotide sequence ID" value="NZ_PTIZ01000018.1"/>
</dbReference>
<keyword evidence="2" id="KW-0808">Transferase</keyword>
<organism evidence="2 3">
    <name type="scientific">Methylobacter tundripaludum</name>
    <dbReference type="NCBI Taxonomy" id="173365"/>
    <lineage>
        <taxon>Bacteria</taxon>
        <taxon>Pseudomonadati</taxon>
        <taxon>Pseudomonadota</taxon>
        <taxon>Gammaproteobacteria</taxon>
        <taxon>Methylococcales</taxon>
        <taxon>Methylococcaceae</taxon>
        <taxon>Methylobacter</taxon>
    </lineage>
</organism>
<protein>
    <submittedName>
        <fullName evidence="2">Glycosyl transferase family 25</fullName>
    </submittedName>
</protein>
<name>A0A2S6H4W6_9GAMM</name>
<sequence>MHLATKQLDGLYVINVKAFHERRAFMEAQLLKHDMKAEFVLDGDADELTAEIINKYFMGDNLSPNQMSCALKHIMTLESIVANKQQQALVLEDDAIFSPRFNEGLHYALEESSRFDGPKVIFIGCGGNFYTPKSLRKPGQHLYVGSRGRFTDSYIIDCNTAQKRLDWITRNKVSLPIDNQFEKIDRELGISMLWLEEPVVEQGSKAGLFMSAVEKAPPVWLQRLLFNWEKLKRKHIYQLWR</sequence>
<comment type="caution">
    <text evidence="2">The sequence shown here is derived from an EMBL/GenBank/DDBJ whole genome shotgun (WGS) entry which is preliminary data.</text>
</comment>
<evidence type="ECO:0000313" key="2">
    <source>
        <dbReference type="EMBL" id="PPK72487.1"/>
    </source>
</evidence>
<evidence type="ECO:0000313" key="3">
    <source>
        <dbReference type="Proteomes" id="UP000240010"/>
    </source>
</evidence>
<accession>A0A2S6H4W6</accession>
<dbReference type="Proteomes" id="UP000240010">
    <property type="component" value="Unassembled WGS sequence"/>
</dbReference>
<dbReference type="AlphaFoldDB" id="A0A2S6H4W6"/>
<feature type="domain" description="Glycosyl transferase family 25" evidence="1">
    <location>
        <begin position="11"/>
        <end position="113"/>
    </location>
</feature>
<proteinExistence type="predicted"/>
<dbReference type="EMBL" id="PTIZ01000018">
    <property type="protein sequence ID" value="PPK72487.1"/>
    <property type="molecule type" value="Genomic_DNA"/>
</dbReference>